<dbReference type="EMBL" id="JASNFN010000005">
    <property type="protein sequence ID" value="MDP5182473.1"/>
    <property type="molecule type" value="Genomic_DNA"/>
</dbReference>
<dbReference type="InterPro" id="IPR011659">
    <property type="entry name" value="WD40"/>
</dbReference>
<dbReference type="Pfam" id="PF00326">
    <property type="entry name" value="Peptidase_S9"/>
    <property type="match status" value="1"/>
</dbReference>
<dbReference type="Pfam" id="PF07676">
    <property type="entry name" value="PD40"/>
    <property type="match status" value="3"/>
</dbReference>
<dbReference type="InterPro" id="IPR001375">
    <property type="entry name" value="Peptidase_S9_cat"/>
</dbReference>
<sequence length="655" mass="68574">MRPSDLALLRTPGAPTVSPDGRIAVVAVRWPDPGADGYRSQLWAVPTDGSAPARPLTTGRHDTDPCFSPDGRWLAYLGTEPGGCAQLRVLPAAGGAPRRLTDHPLGAGPPVWAPDSRRLAYVARVPEHGRYGTVPGVGPAAEPPRLITSLAYRRDGIGYLRDQPAQVFVIALPADFADDAAPPPVPVQVTTGEADCADVTWSPDGEELAFVSARHDRAGRDLVRDVHAARPDGTGLRRVTDARADCSLPVYTPDGGSIVLTAVPDLGPDRVDVVARASVPCRVPAQGGPLTALLDPGQHARGDATSATVLADGAVLVGDQRRGSVELLRVPLDGGPPETLVGGSFTVRGIGAAGGVVVATVAHDRSAGELLALRDGSRRLLTAFGRELGATGRLHRMHERGAEAPDGYPVHGWVTPPPGEGPHPVLLVLHGGPFRQHGWELDADTQVLVSAGYAVVRCNPRGSSGYGAAHGRAIRGAWGGRDADDVLAFLDAVLADPALDAGRVGIMGGGYGGSLAALLVGRTDRFAAAVVERALIDPQSFAGTSDVGWHVVDSHLGTDPERLRAQSPLAQAAGTRTPTLVVSAEEDRRTPPEQGERLFAELVRRGVPAELLLFPGEGHDLPRNGRPRHRVARLEHLLRWWGRWLPAGGTAAAGG</sequence>
<dbReference type="RefSeq" id="WP_305999162.1">
    <property type="nucleotide sequence ID" value="NZ_JASNFN010000005.1"/>
</dbReference>
<dbReference type="PANTHER" id="PTHR42776">
    <property type="entry name" value="SERINE PEPTIDASE S9 FAMILY MEMBER"/>
    <property type="match status" value="1"/>
</dbReference>
<proteinExistence type="predicted"/>
<reference evidence="5" key="1">
    <citation type="submission" date="2023-05" db="EMBL/GenBank/DDBJ databases">
        <title>Draft genome of Pseudofrankia sp. BMG5.37.</title>
        <authorList>
            <person name="Gtari M."/>
            <person name="Ghodhbane F."/>
            <person name="Sbissi I."/>
        </authorList>
    </citation>
    <scope>NUCLEOTIDE SEQUENCE [LARGE SCALE GENOMIC DNA]</scope>
    <source>
        <strain evidence="5">BMG 814</strain>
    </source>
</reference>
<evidence type="ECO:0000256" key="1">
    <source>
        <dbReference type="ARBA" id="ARBA00022801"/>
    </source>
</evidence>
<protein>
    <submittedName>
        <fullName evidence="4">S9 family peptidase</fullName>
        <ecNumber evidence="4">3.4.-.-</ecNumber>
    </submittedName>
</protein>
<keyword evidence="2" id="KW-0645">Protease</keyword>
<dbReference type="Gene3D" id="2.120.10.30">
    <property type="entry name" value="TolB, C-terminal domain"/>
    <property type="match status" value="2"/>
</dbReference>
<dbReference type="GO" id="GO:0016787">
    <property type="term" value="F:hydrolase activity"/>
    <property type="evidence" value="ECO:0007669"/>
    <property type="project" value="UniProtKB-KW"/>
</dbReference>
<dbReference type="EC" id="3.4.-.-" evidence="4"/>
<keyword evidence="1 4" id="KW-0378">Hydrolase</keyword>
<dbReference type="SUPFAM" id="SSF53474">
    <property type="entry name" value="alpha/beta-Hydrolases"/>
    <property type="match status" value="1"/>
</dbReference>
<name>A0ABT9IA72_9ACTN</name>
<evidence type="ECO:0000313" key="4">
    <source>
        <dbReference type="EMBL" id="MDP5182473.1"/>
    </source>
</evidence>
<comment type="caution">
    <text evidence="4">The sequence shown here is derived from an EMBL/GenBank/DDBJ whole genome shotgun (WGS) entry which is preliminary data.</text>
</comment>
<feature type="domain" description="Peptidase S9 prolyl oligopeptidase catalytic" evidence="3">
    <location>
        <begin position="439"/>
        <end position="645"/>
    </location>
</feature>
<keyword evidence="5" id="KW-1185">Reference proteome</keyword>
<dbReference type="InterPro" id="IPR011042">
    <property type="entry name" value="6-blade_b-propeller_TolB-like"/>
</dbReference>
<keyword evidence="2" id="KW-0720">Serine protease</keyword>
<dbReference type="InterPro" id="IPR029058">
    <property type="entry name" value="AB_hydrolase_fold"/>
</dbReference>
<dbReference type="Proteomes" id="UP001233673">
    <property type="component" value="Unassembled WGS sequence"/>
</dbReference>
<gene>
    <name evidence="4" type="ORF">QOZ88_07460</name>
</gene>
<evidence type="ECO:0000259" key="3">
    <source>
        <dbReference type="Pfam" id="PF00326"/>
    </source>
</evidence>
<dbReference type="PANTHER" id="PTHR42776:SF27">
    <property type="entry name" value="DIPEPTIDYL PEPTIDASE FAMILY MEMBER 6"/>
    <property type="match status" value="1"/>
</dbReference>
<evidence type="ECO:0000256" key="2">
    <source>
        <dbReference type="ARBA" id="ARBA00022825"/>
    </source>
</evidence>
<evidence type="ECO:0000313" key="5">
    <source>
        <dbReference type="Proteomes" id="UP001233673"/>
    </source>
</evidence>
<dbReference type="SUPFAM" id="SSF82171">
    <property type="entry name" value="DPP6 N-terminal domain-like"/>
    <property type="match status" value="1"/>
</dbReference>
<accession>A0ABT9IA72</accession>
<dbReference type="Gene3D" id="3.40.50.1820">
    <property type="entry name" value="alpha/beta hydrolase"/>
    <property type="match status" value="1"/>
</dbReference>
<organism evidence="4 5">
    <name type="scientific">Blastococcus carthaginiensis</name>
    <dbReference type="NCBI Taxonomy" id="3050034"/>
    <lineage>
        <taxon>Bacteria</taxon>
        <taxon>Bacillati</taxon>
        <taxon>Actinomycetota</taxon>
        <taxon>Actinomycetes</taxon>
        <taxon>Geodermatophilales</taxon>
        <taxon>Geodermatophilaceae</taxon>
        <taxon>Blastococcus</taxon>
    </lineage>
</organism>